<protein>
    <submittedName>
        <fullName evidence="2">Uncharacterized protein</fullName>
    </submittedName>
</protein>
<proteinExistence type="predicted"/>
<feature type="region of interest" description="Disordered" evidence="1">
    <location>
        <begin position="1"/>
        <end position="53"/>
    </location>
</feature>
<keyword evidence="3" id="KW-1185">Reference proteome</keyword>
<feature type="compositionally biased region" description="Basic and acidic residues" evidence="1">
    <location>
        <begin position="43"/>
        <end position="53"/>
    </location>
</feature>
<organism evidence="2 3">
    <name type="scientific">Devosia albogilva</name>
    <dbReference type="NCBI Taxonomy" id="429726"/>
    <lineage>
        <taxon>Bacteria</taxon>
        <taxon>Pseudomonadati</taxon>
        <taxon>Pseudomonadota</taxon>
        <taxon>Alphaproteobacteria</taxon>
        <taxon>Hyphomicrobiales</taxon>
        <taxon>Devosiaceae</taxon>
        <taxon>Devosia</taxon>
    </lineage>
</organism>
<evidence type="ECO:0000256" key="1">
    <source>
        <dbReference type="SAM" id="MobiDB-lite"/>
    </source>
</evidence>
<reference evidence="3" key="1">
    <citation type="journal article" date="2019" name="Int. J. Syst. Evol. Microbiol.">
        <title>The Global Catalogue of Microorganisms (GCM) 10K type strain sequencing project: providing services to taxonomists for standard genome sequencing and annotation.</title>
        <authorList>
            <consortium name="The Broad Institute Genomics Platform"/>
            <consortium name="The Broad Institute Genome Sequencing Center for Infectious Disease"/>
            <person name="Wu L."/>
            <person name="Ma J."/>
        </authorList>
    </citation>
    <scope>NUCLEOTIDE SEQUENCE [LARGE SCALE GENOMIC DNA]</scope>
    <source>
        <strain evidence="3">CCM 7427</strain>
    </source>
</reference>
<dbReference type="RefSeq" id="WP_386834302.1">
    <property type="nucleotide sequence ID" value="NZ_JBHUNP010000001.1"/>
</dbReference>
<gene>
    <name evidence="2" type="ORF">ACFSX5_14185</name>
</gene>
<name>A0ABW5QML9_9HYPH</name>
<dbReference type="EMBL" id="JBHUNP010000001">
    <property type="protein sequence ID" value="MFD2648934.1"/>
    <property type="molecule type" value="Genomic_DNA"/>
</dbReference>
<feature type="compositionally biased region" description="Polar residues" evidence="1">
    <location>
        <begin position="1"/>
        <end position="10"/>
    </location>
</feature>
<accession>A0ABW5QML9</accession>
<sequence>MDRPGRNQQQHGRRQDSAGATQGEKQQSLAENGVNAPKPHGATPEKSDNDKKA</sequence>
<dbReference type="Proteomes" id="UP001597521">
    <property type="component" value="Unassembled WGS sequence"/>
</dbReference>
<evidence type="ECO:0000313" key="2">
    <source>
        <dbReference type="EMBL" id="MFD2648934.1"/>
    </source>
</evidence>
<comment type="caution">
    <text evidence="2">The sequence shown here is derived from an EMBL/GenBank/DDBJ whole genome shotgun (WGS) entry which is preliminary data.</text>
</comment>
<evidence type="ECO:0000313" key="3">
    <source>
        <dbReference type="Proteomes" id="UP001597521"/>
    </source>
</evidence>
<feature type="compositionally biased region" description="Polar residues" evidence="1">
    <location>
        <begin position="18"/>
        <end position="30"/>
    </location>
</feature>